<reference evidence="2 3" key="2">
    <citation type="journal article" date="2024" name="G3 (Bethesda)">
        <title>The genome of the cryopelagic Antarctic bald notothen, Trematomus borchgrevinki.</title>
        <authorList>
            <person name="Rayamajhi N."/>
            <person name="Rivera-Colon A.G."/>
            <person name="Minhas B.F."/>
            <person name="Cheng C.C."/>
            <person name="Catchen J.M."/>
        </authorList>
    </citation>
    <scope>NUCLEOTIDE SEQUENCE [LARGE SCALE GENOMIC DNA]</scope>
    <source>
        <strain evidence="2">AGRC-2024</strain>
    </source>
</reference>
<gene>
    <name evidence="2" type="ORF">OYC64_003791</name>
</gene>
<dbReference type="EMBL" id="JBIYXZ010002088">
    <property type="protein sequence ID" value="KAL3044029.1"/>
    <property type="molecule type" value="Genomic_DNA"/>
</dbReference>
<accession>A0ABD2FQF6</accession>
<comment type="caution">
    <text evidence="2">The sequence shown here is derived from an EMBL/GenBank/DDBJ whole genome shotgun (WGS) entry which is preliminary data.</text>
</comment>
<dbReference type="Proteomes" id="UP001619887">
    <property type="component" value="Unassembled WGS sequence"/>
</dbReference>
<evidence type="ECO:0000313" key="2">
    <source>
        <dbReference type="EMBL" id="KAL3044029.1"/>
    </source>
</evidence>
<evidence type="ECO:0000256" key="1">
    <source>
        <dbReference type="SAM" id="MobiDB-lite"/>
    </source>
</evidence>
<sequence length="88" mass="9194">MTSGEEAGRGCLIGVVFSGSLLRDHAGQTAEGGLNVQPGRSVVYRELKSTIYRSSQLTDEQPVGPGLGYTDWHSGSAVPNKTIGGETT</sequence>
<organism evidence="2 3">
    <name type="scientific">Pagothenia borchgrevinki</name>
    <name type="common">Bald rockcod</name>
    <name type="synonym">Trematomus borchgrevinki</name>
    <dbReference type="NCBI Taxonomy" id="8213"/>
    <lineage>
        <taxon>Eukaryota</taxon>
        <taxon>Metazoa</taxon>
        <taxon>Chordata</taxon>
        <taxon>Craniata</taxon>
        <taxon>Vertebrata</taxon>
        <taxon>Euteleostomi</taxon>
        <taxon>Actinopterygii</taxon>
        <taxon>Neopterygii</taxon>
        <taxon>Teleostei</taxon>
        <taxon>Neoteleostei</taxon>
        <taxon>Acanthomorphata</taxon>
        <taxon>Eupercaria</taxon>
        <taxon>Perciformes</taxon>
        <taxon>Notothenioidei</taxon>
        <taxon>Nototheniidae</taxon>
        <taxon>Pagothenia</taxon>
    </lineage>
</organism>
<dbReference type="AlphaFoldDB" id="A0ABD2FQF6"/>
<protein>
    <submittedName>
        <fullName evidence="2">Uncharacterized protein</fullName>
    </submittedName>
</protein>
<feature type="region of interest" description="Disordered" evidence="1">
    <location>
        <begin position="55"/>
        <end position="88"/>
    </location>
</feature>
<evidence type="ECO:0000313" key="3">
    <source>
        <dbReference type="Proteomes" id="UP001619887"/>
    </source>
</evidence>
<reference evidence="2 3" key="1">
    <citation type="journal article" date="2022" name="G3 (Bethesda)">
        <title>Evaluating Illumina-, Nanopore-, and PacBio-based genome assembly strategies with the bald notothen, Trematomus borchgrevinki.</title>
        <authorList>
            <person name="Rayamajhi N."/>
            <person name="Cheng C.C."/>
            <person name="Catchen J.M."/>
        </authorList>
    </citation>
    <scope>NUCLEOTIDE SEQUENCE [LARGE SCALE GENOMIC DNA]</scope>
    <source>
        <strain evidence="2">AGRC-2024</strain>
    </source>
</reference>
<name>A0ABD2FQF6_PAGBO</name>
<proteinExistence type="predicted"/>
<keyword evidence="3" id="KW-1185">Reference proteome</keyword>